<dbReference type="Proteomes" id="UP000886879">
    <property type="component" value="Unassembled WGS sequence"/>
</dbReference>
<evidence type="ECO:0000256" key="5">
    <source>
        <dbReference type="ARBA" id="ARBA00022553"/>
    </source>
</evidence>
<evidence type="ECO:0000313" key="17">
    <source>
        <dbReference type="EMBL" id="HIQ60512.1"/>
    </source>
</evidence>
<dbReference type="SMART" id="SM00304">
    <property type="entry name" value="HAMP"/>
    <property type="match status" value="1"/>
</dbReference>
<dbReference type="Pfam" id="PF00672">
    <property type="entry name" value="HAMP"/>
    <property type="match status" value="1"/>
</dbReference>
<evidence type="ECO:0000256" key="11">
    <source>
        <dbReference type="ARBA" id="ARBA00022989"/>
    </source>
</evidence>
<keyword evidence="7 14" id="KW-0812">Transmembrane</keyword>
<comment type="caution">
    <text evidence="17">The sequence shown here is derived from an EMBL/GenBank/DDBJ whole genome shotgun (WGS) entry which is preliminary data.</text>
</comment>
<dbReference type="GO" id="GO:0000155">
    <property type="term" value="F:phosphorelay sensor kinase activity"/>
    <property type="evidence" value="ECO:0007669"/>
    <property type="project" value="InterPro"/>
</dbReference>
<dbReference type="CDD" id="cd00082">
    <property type="entry name" value="HisKA"/>
    <property type="match status" value="1"/>
</dbReference>
<evidence type="ECO:0000256" key="12">
    <source>
        <dbReference type="ARBA" id="ARBA00023012"/>
    </source>
</evidence>
<dbReference type="Pfam" id="PF02518">
    <property type="entry name" value="HATPase_c"/>
    <property type="match status" value="1"/>
</dbReference>
<evidence type="ECO:0000256" key="8">
    <source>
        <dbReference type="ARBA" id="ARBA00022741"/>
    </source>
</evidence>
<dbReference type="InterPro" id="IPR050398">
    <property type="entry name" value="HssS/ArlS-like"/>
</dbReference>
<dbReference type="InterPro" id="IPR003594">
    <property type="entry name" value="HATPase_dom"/>
</dbReference>
<evidence type="ECO:0000256" key="4">
    <source>
        <dbReference type="ARBA" id="ARBA00022475"/>
    </source>
</evidence>
<evidence type="ECO:0000259" key="16">
    <source>
        <dbReference type="PROSITE" id="PS50885"/>
    </source>
</evidence>
<dbReference type="PANTHER" id="PTHR45528">
    <property type="entry name" value="SENSOR HISTIDINE KINASE CPXA"/>
    <property type="match status" value="1"/>
</dbReference>
<dbReference type="EMBL" id="DVFO01000026">
    <property type="protein sequence ID" value="HIQ60512.1"/>
    <property type="molecule type" value="Genomic_DNA"/>
</dbReference>
<dbReference type="PRINTS" id="PR00344">
    <property type="entry name" value="BCTRLSENSOR"/>
</dbReference>
<dbReference type="GO" id="GO:0005524">
    <property type="term" value="F:ATP binding"/>
    <property type="evidence" value="ECO:0007669"/>
    <property type="project" value="UniProtKB-KW"/>
</dbReference>
<evidence type="ECO:0000256" key="6">
    <source>
        <dbReference type="ARBA" id="ARBA00022679"/>
    </source>
</evidence>
<protein>
    <recommendedName>
        <fullName evidence="3">histidine kinase</fullName>
        <ecNumber evidence="3">2.7.13.3</ecNumber>
    </recommendedName>
</protein>
<dbReference type="Gene3D" id="3.30.565.10">
    <property type="entry name" value="Histidine kinase-like ATPase, C-terminal domain"/>
    <property type="match status" value="1"/>
</dbReference>
<sequence>MKSMYGRQFATMAGMVLLSFLLLGASFAALSYQYTLQEKQDTLMRNAKYIAEYTSYAANNNGSTVWTTDEFQQYISTVAQVADSHIIVATNDGTILFATDGKHVLYNMTSRNMPNDIVNAVINDKVYEGMTTLNGMYSSARFMVGLPVSSSSGYLQGLVFFSTNTSDITAMWRDLSAIFVVVACAVILVAAILSSVTSMHQSKPMKEIAAAARQFGLGKLDVRVDVGNRRDEIGELAEAFNAMAESLSKSEQRRSEFIANVSHELKTPMTTIAGFADGILDGTIPHDREREYLSIISSETRRLSRLVRSMLDLSRLQSDERAPQQQFDLGETMLRTLVSLEGKINQKHLEVATNLPEEPVMVWGDQDAITQVCYNLLDNAIKFSQEEGTLSLSIVPKGSKATVSVSNQGKTIPPEELDLIFDRFHKADHSRSENRDGVGLGLYIVKTILNSHKETITCTSQDGLTTFTFSLPRA</sequence>
<name>A0A9D0YQV8_9FIRM</name>
<dbReference type="SUPFAM" id="SSF158472">
    <property type="entry name" value="HAMP domain-like"/>
    <property type="match status" value="1"/>
</dbReference>
<feature type="transmembrane region" description="Helical" evidence="14">
    <location>
        <begin position="175"/>
        <end position="196"/>
    </location>
</feature>
<dbReference type="GO" id="GO:0005886">
    <property type="term" value="C:plasma membrane"/>
    <property type="evidence" value="ECO:0007669"/>
    <property type="project" value="UniProtKB-SubCell"/>
</dbReference>
<evidence type="ECO:0000259" key="15">
    <source>
        <dbReference type="PROSITE" id="PS50109"/>
    </source>
</evidence>
<feature type="domain" description="Histidine kinase" evidence="15">
    <location>
        <begin position="260"/>
        <end position="474"/>
    </location>
</feature>
<keyword evidence="9 17" id="KW-0418">Kinase</keyword>
<dbReference type="PROSITE" id="PS50885">
    <property type="entry name" value="HAMP"/>
    <property type="match status" value="1"/>
</dbReference>
<keyword evidence="8" id="KW-0547">Nucleotide-binding</keyword>
<dbReference type="SUPFAM" id="SSF55874">
    <property type="entry name" value="ATPase domain of HSP90 chaperone/DNA topoisomerase II/histidine kinase"/>
    <property type="match status" value="1"/>
</dbReference>
<accession>A0A9D0YQV8</accession>
<dbReference type="InterPro" id="IPR003660">
    <property type="entry name" value="HAMP_dom"/>
</dbReference>
<dbReference type="FunFam" id="3.30.565.10:FF:000006">
    <property type="entry name" value="Sensor histidine kinase WalK"/>
    <property type="match status" value="1"/>
</dbReference>
<dbReference type="PANTHER" id="PTHR45528:SF1">
    <property type="entry name" value="SENSOR HISTIDINE KINASE CPXA"/>
    <property type="match status" value="1"/>
</dbReference>
<comment type="catalytic activity">
    <reaction evidence="1">
        <text>ATP + protein L-histidine = ADP + protein N-phospho-L-histidine.</text>
        <dbReference type="EC" id="2.7.13.3"/>
    </reaction>
</comment>
<dbReference type="InterPro" id="IPR004358">
    <property type="entry name" value="Sig_transdc_His_kin-like_C"/>
</dbReference>
<dbReference type="PROSITE" id="PS50109">
    <property type="entry name" value="HIS_KIN"/>
    <property type="match status" value="1"/>
</dbReference>
<dbReference type="SMART" id="SM00388">
    <property type="entry name" value="HisKA"/>
    <property type="match status" value="1"/>
</dbReference>
<feature type="domain" description="HAMP" evidence="16">
    <location>
        <begin position="199"/>
        <end position="252"/>
    </location>
</feature>
<evidence type="ECO:0000256" key="9">
    <source>
        <dbReference type="ARBA" id="ARBA00022777"/>
    </source>
</evidence>
<dbReference type="InterPro" id="IPR036097">
    <property type="entry name" value="HisK_dim/P_sf"/>
</dbReference>
<evidence type="ECO:0000256" key="10">
    <source>
        <dbReference type="ARBA" id="ARBA00022840"/>
    </source>
</evidence>
<keyword evidence="13 14" id="KW-0472">Membrane</keyword>
<keyword evidence="11 14" id="KW-1133">Transmembrane helix</keyword>
<evidence type="ECO:0000256" key="2">
    <source>
        <dbReference type="ARBA" id="ARBA00004651"/>
    </source>
</evidence>
<gene>
    <name evidence="17" type="ORF">IAD31_02820</name>
</gene>
<evidence type="ECO:0000256" key="3">
    <source>
        <dbReference type="ARBA" id="ARBA00012438"/>
    </source>
</evidence>
<keyword evidence="12" id="KW-0902">Two-component regulatory system</keyword>
<evidence type="ECO:0000256" key="7">
    <source>
        <dbReference type="ARBA" id="ARBA00022692"/>
    </source>
</evidence>
<dbReference type="SUPFAM" id="SSF47384">
    <property type="entry name" value="Homodimeric domain of signal transducing histidine kinase"/>
    <property type="match status" value="1"/>
</dbReference>
<proteinExistence type="predicted"/>
<reference evidence="17" key="2">
    <citation type="journal article" date="2021" name="PeerJ">
        <title>Extensive microbial diversity within the chicken gut microbiome revealed by metagenomics and culture.</title>
        <authorList>
            <person name="Gilroy R."/>
            <person name="Ravi A."/>
            <person name="Getino M."/>
            <person name="Pursley I."/>
            <person name="Horton D.L."/>
            <person name="Alikhan N.F."/>
            <person name="Baker D."/>
            <person name="Gharbi K."/>
            <person name="Hall N."/>
            <person name="Watson M."/>
            <person name="Adriaenssens E.M."/>
            <person name="Foster-Nyarko E."/>
            <person name="Jarju S."/>
            <person name="Secka A."/>
            <person name="Antonio M."/>
            <person name="Oren A."/>
            <person name="Chaudhuri R.R."/>
            <person name="La Ragione R."/>
            <person name="Hildebrand F."/>
            <person name="Pallen M.J."/>
        </authorList>
    </citation>
    <scope>NUCLEOTIDE SEQUENCE</scope>
    <source>
        <strain evidence="17">ChiGjej2B2-12916</strain>
    </source>
</reference>
<keyword evidence="6" id="KW-0808">Transferase</keyword>
<evidence type="ECO:0000256" key="13">
    <source>
        <dbReference type="ARBA" id="ARBA00023136"/>
    </source>
</evidence>
<evidence type="ECO:0000256" key="14">
    <source>
        <dbReference type="SAM" id="Phobius"/>
    </source>
</evidence>
<dbReference type="AlphaFoldDB" id="A0A9D0YQV8"/>
<reference evidence="17" key="1">
    <citation type="submission" date="2020-10" db="EMBL/GenBank/DDBJ databases">
        <authorList>
            <person name="Gilroy R."/>
        </authorList>
    </citation>
    <scope>NUCLEOTIDE SEQUENCE</scope>
    <source>
        <strain evidence="17">ChiGjej2B2-12916</strain>
    </source>
</reference>
<dbReference type="Gene3D" id="1.10.287.130">
    <property type="match status" value="1"/>
</dbReference>
<keyword evidence="4" id="KW-1003">Cell membrane</keyword>
<dbReference type="EC" id="2.7.13.3" evidence="3"/>
<dbReference type="CDD" id="cd06225">
    <property type="entry name" value="HAMP"/>
    <property type="match status" value="1"/>
</dbReference>
<keyword evidence="10" id="KW-0067">ATP-binding</keyword>
<dbReference type="InterPro" id="IPR003661">
    <property type="entry name" value="HisK_dim/P_dom"/>
</dbReference>
<organism evidence="17 18">
    <name type="scientific">Candidatus Enterenecus faecium</name>
    <dbReference type="NCBI Taxonomy" id="2840780"/>
    <lineage>
        <taxon>Bacteria</taxon>
        <taxon>Bacillati</taxon>
        <taxon>Bacillota</taxon>
        <taxon>Clostridia</taxon>
        <taxon>Eubacteriales</taxon>
        <taxon>Candidatus Enterenecus</taxon>
    </lineage>
</organism>
<dbReference type="SMART" id="SM00387">
    <property type="entry name" value="HATPase_c"/>
    <property type="match status" value="1"/>
</dbReference>
<dbReference type="InterPro" id="IPR005467">
    <property type="entry name" value="His_kinase_dom"/>
</dbReference>
<dbReference type="Pfam" id="PF00512">
    <property type="entry name" value="HisKA"/>
    <property type="match status" value="1"/>
</dbReference>
<dbReference type="Gene3D" id="6.10.340.10">
    <property type="match status" value="1"/>
</dbReference>
<dbReference type="FunFam" id="1.10.287.130:FF:000001">
    <property type="entry name" value="Two-component sensor histidine kinase"/>
    <property type="match status" value="1"/>
</dbReference>
<dbReference type="InterPro" id="IPR036890">
    <property type="entry name" value="HATPase_C_sf"/>
</dbReference>
<comment type="subcellular location">
    <subcellularLocation>
        <location evidence="2">Cell membrane</location>
        <topology evidence="2">Multi-pass membrane protein</topology>
    </subcellularLocation>
</comment>
<evidence type="ECO:0000256" key="1">
    <source>
        <dbReference type="ARBA" id="ARBA00000085"/>
    </source>
</evidence>
<keyword evidence="5" id="KW-0597">Phosphoprotein</keyword>
<evidence type="ECO:0000313" key="18">
    <source>
        <dbReference type="Proteomes" id="UP000886879"/>
    </source>
</evidence>